<dbReference type="EMBL" id="BAEQ01000014">
    <property type="protein sequence ID" value="GAC27642.1"/>
    <property type="molecule type" value="Genomic_DNA"/>
</dbReference>
<organism evidence="5 6">
    <name type="scientific">Brumicola pallidula DSM 14239 = ACAM 615</name>
    <dbReference type="NCBI Taxonomy" id="1121922"/>
    <lineage>
        <taxon>Bacteria</taxon>
        <taxon>Pseudomonadati</taxon>
        <taxon>Pseudomonadota</taxon>
        <taxon>Gammaproteobacteria</taxon>
        <taxon>Alteromonadales</taxon>
        <taxon>Alteromonadaceae</taxon>
        <taxon>Brumicola</taxon>
    </lineage>
</organism>
<dbReference type="InterPro" id="IPR003593">
    <property type="entry name" value="AAA+_ATPase"/>
</dbReference>
<keyword evidence="2" id="KW-0547">Nucleotide-binding</keyword>
<dbReference type="InterPro" id="IPR015854">
    <property type="entry name" value="ABC_transpr_LolD-like"/>
</dbReference>
<keyword evidence="1" id="KW-0813">Transport</keyword>
<dbReference type="PROSITE" id="PS50893">
    <property type="entry name" value="ABC_TRANSPORTER_2"/>
    <property type="match status" value="1"/>
</dbReference>
<dbReference type="InterPro" id="IPR025662">
    <property type="entry name" value="Sigma_54_int_dom_ATP-bd_1"/>
</dbReference>
<dbReference type="OrthoDB" id="9784450at2"/>
<proteinExistence type="predicted"/>
<dbReference type="GO" id="GO:0005524">
    <property type="term" value="F:ATP binding"/>
    <property type="evidence" value="ECO:0007669"/>
    <property type="project" value="UniProtKB-KW"/>
</dbReference>
<dbReference type="GO" id="GO:0022857">
    <property type="term" value="F:transmembrane transporter activity"/>
    <property type="evidence" value="ECO:0007669"/>
    <property type="project" value="TreeGrafter"/>
</dbReference>
<dbReference type="InterPro" id="IPR003439">
    <property type="entry name" value="ABC_transporter-like_ATP-bd"/>
</dbReference>
<feature type="domain" description="ABC transporter" evidence="4">
    <location>
        <begin position="17"/>
        <end position="240"/>
    </location>
</feature>
<dbReference type="CDD" id="cd03255">
    <property type="entry name" value="ABC_MJ0796_LolCDE_FtsE"/>
    <property type="match status" value="1"/>
</dbReference>
<evidence type="ECO:0000256" key="3">
    <source>
        <dbReference type="ARBA" id="ARBA00022840"/>
    </source>
</evidence>
<dbReference type="InterPro" id="IPR017871">
    <property type="entry name" value="ABC_transporter-like_CS"/>
</dbReference>
<evidence type="ECO:0000313" key="6">
    <source>
        <dbReference type="Proteomes" id="UP000006251"/>
    </source>
</evidence>
<keyword evidence="6" id="KW-1185">Reference proteome</keyword>
<evidence type="ECO:0000256" key="1">
    <source>
        <dbReference type="ARBA" id="ARBA00022448"/>
    </source>
</evidence>
<dbReference type="PANTHER" id="PTHR24220">
    <property type="entry name" value="IMPORT ATP-BINDING PROTEIN"/>
    <property type="match status" value="1"/>
</dbReference>
<dbReference type="Gene3D" id="3.40.50.300">
    <property type="entry name" value="P-loop containing nucleotide triphosphate hydrolases"/>
    <property type="match status" value="1"/>
</dbReference>
<sequence>MNLTSDTNKDQQNELAIKVENMSYKYDKTRIKPDLFIADWQVYAGQHVFLKGESGSGKTTLLNLLAGVLVPDSREITLLGEPFSQLSPQKIDAFRAKHIGVVYQQFNLIPFVSVLKNVQLAAHFGGTCADQVEQTLADLLPKLALSTDCLGQAAGQLSVGQQQRVAIARALINHPDILLVDEPTSALDSAARDAFMQVLLVLCNKFNTTLLFVSHDPHLQAFFTDRVNIAELNIAQGDVI</sequence>
<gene>
    <name evidence="5" type="ORF">GPAL_0762</name>
</gene>
<dbReference type="InterPro" id="IPR027417">
    <property type="entry name" value="P-loop_NTPase"/>
</dbReference>
<dbReference type="Pfam" id="PF00005">
    <property type="entry name" value="ABC_tran"/>
    <property type="match status" value="1"/>
</dbReference>
<dbReference type="RefSeq" id="WP_006009403.1">
    <property type="nucleotide sequence ID" value="NZ_AUAV01000008.1"/>
</dbReference>
<reference evidence="6" key="1">
    <citation type="journal article" date="2014" name="Environ. Microbiol.">
        <title>Comparative genomics of the marine bacterial genus Glaciecola reveals the high degree of genomic diversity and genomic characteristic for cold adaptation.</title>
        <authorList>
            <person name="Qin Q.L."/>
            <person name="Xie B.B."/>
            <person name="Yu Y."/>
            <person name="Shu Y.L."/>
            <person name="Rong J.C."/>
            <person name="Zhang Y.J."/>
            <person name="Zhao D.L."/>
            <person name="Chen X.L."/>
            <person name="Zhang X.Y."/>
            <person name="Chen B."/>
            <person name="Zhou B.C."/>
            <person name="Zhang Y.Z."/>
        </authorList>
    </citation>
    <scope>NUCLEOTIDE SEQUENCE [LARGE SCALE GENOMIC DNA]</scope>
    <source>
        <strain evidence="6">ACAM 615</strain>
    </source>
</reference>
<dbReference type="GO" id="GO:0016887">
    <property type="term" value="F:ATP hydrolysis activity"/>
    <property type="evidence" value="ECO:0007669"/>
    <property type="project" value="InterPro"/>
</dbReference>
<dbReference type="PROSITE" id="PS00675">
    <property type="entry name" value="SIGMA54_INTERACT_1"/>
    <property type="match status" value="1"/>
</dbReference>
<dbReference type="SMART" id="SM00382">
    <property type="entry name" value="AAA"/>
    <property type="match status" value="1"/>
</dbReference>
<accession>K6ZB97</accession>
<name>K6ZB97_9ALTE</name>
<evidence type="ECO:0000313" key="5">
    <source>
        <dbReference type="EMBL" id="GAC27642.1"/>
    </source>
</evidence>
<comment type="caution">
    <text evidence="5">The sequence shown here is derived from an EMBL/GenBank/DDBJ whole genome shotgun (WGS) entry which is preliminary data.</text>
</comment>
<keyword evidence="3 5" id="KW-0067">ATP-binding</keyword>
<dbReference type="GO" id="GO:0005886">
    <property type="term" value="C:plasma membrane"/>
    <property type="evidence" value="ECO:0007669"/>
    <property type="project" value="TreeGrafter"/>
</dbReference>
<evidence type="ECO:0000256" key="2">
    <source>
        <dbReference type="ARBA" id="ARBA00022741"/>
    </source>
</evidence>
<protein>
    <submittedName>
        <fullName evidence="5">ABC transporter, ATP-binding protein</fullName>
    </submittedName>
</protein>
<dbReference type="AlphaFoldDB" id="K6ZB97"/>
<evidence type="ECO:0000259" key="4">
    <source>
        <dbReference type="PROSITE" id="PS50893"/>
    </source>
</evidence>
<dbReference type="SUPFAM" id="SSF52540">
    <property type="entry name" value="P-loop containing nucleoside triphosphate hydrolases"/>
    <property type="match status" value="1"/>
</dbReference>
<dbReference type="InterPro" id="IPR017911">
    <property type="entry name" value="MacB-like_ATP-bd"/>
</dbReference>
<dbReference type="Proteomes" id="UP000006251">
    <property type="component" value="Unassembled WGS sequence"/>
</dbReference>
<dbReference type="STRING" id="1121922.GCA_000428905_01865"/>
<dbReference type="PANTHER" id="PTHR24220:SF611">
    <property type="entry name" value="ATP-BINDING COMPONENT OF ABC TRANSPORTER-RELATED"/>
    <property type="match status" value="1"/>
</dbReference>
<dbReference type="PROSITE" id="PS00211">
    <property type="entry name" value="ABC_TRANSPORTER_1"/>
    <property type="match status" value="1"/>
</dbReference>